<dbReference type="InterPro" id="IPR040361">
    <property type="entry name" value="TPD1"/>
</dbReference>
<dbReference type="AlphaFoldDB" id="A0A8T2RHS2"/>
<name>A0A8T2RHS2_CERRI</name>
<keyword evidence="4" id="KW-1185">Reference proteome</keyword>
<dbReference type="PANTHER" id="PTHR33184">
    <property type="entry name" value="PROTEIN TAPETUM DETERMINANT 1-LIKE-RELATED"/>
    <property type="match status" value="1"/>
</dbReference>
<feature type="signal peptide" evidence="2">
    <location>
        <begin position="1"/>
        <end position="27"/>
    </location>
</feature>
<dbReference type="GO" id="GO:0001709">
    <property type="term" value="P:cell fate determination"/>
    <property type="evidence" value="ECO:0007669"/>
    <property type="project" value="TreeGrafter"/>
</dbReference>
<dbReference type="EMBL" id="CM035432">
    <property type="protein sequence ID" value="KAH7295138.1"/>
    <property type="molecule type" value="Genomic_DNA"/>
</dbReference>
<dbReference type="Proteomes" id="UP000825935">
    <property type="component" value="Chromosome 27"/>
</dbReference>
<evidence type="ECO:0000313" key="3">
    <source>
        <dbReference type="EMBL" id="KAH7295138.1"/>
    </source>
</evidence>
<dbReference type="Pfam" id="PF24068">
    <property type="entry name" value="TPD1_C"/>
    <property type="match status" value="1"/>
</dbReference>
<sequence length="167" mass="18154">MRCNPAMSALVLTCVFALLVSIPSILAEFDTAYAVAPGPAFNREERSRSSPQDVRRLLFKVAQCRADEDIQITQGSDAPMPDLIPLYSVSIVNLCGNRRCVARNVHVACGMFASSQLVDPAVFRRVAFNDCLVNSGRPIGSGESIHFVYGSNEPIDLRILSAEYACA</sequence>
<dbReference type="PANTHER" id="PTHR33184:SF78">
    <property type="entry name" value="GNK2-HOMOLOGOUS DOMAIN-CONTAINING PROTEIN"/>
    <property type="match status" value="1"/>
</dbReference>
<evidence type="ECO:0000313" key="4">
    <source>
        <dbReference type="Proteomes" id="UP000825935"/>
    </source>
</evidence>
<evidence type="ECO:0000256" key="1">
    <source>
        <dbReference type="ARBA" id="ARBA00022729"/>
    </source>
</evidence>
<feature type="chain" id="PRO_5035808904" evidence="2">
    <location>
        <begin position="28"/>
        <end position="167"/>
    </location>
</feature>
<proteinExistence type="predicted"/>
<reference evidence="3 4" key="1">
    <citation type="submission" date="2021-08" db="EMBL/GenBank/DDBJ databases">
        <title>WGS assembly of Ceratopteris richardii.</title>
        <authorList>
            <person name="Marchant D.B."/>
            <person name="Chen G."/>
            <person name="Jenkins J."/>
            <person name="Shu S."/>
            <person name="Leebens-Mack J."/>
            <person name="Grimwood J."/>
            <person name="Schmutz J."/>
            <person name="Soltis P."/>
            <person name="Soltis D."/>
            <person name="Chen Z.-H."/>
        </authorList>
    </citation>
    <scope>NUCLEOTIDE SEQUENCE [LARGE SCALE GENOMIC DNA]</scope>
    <source>
        <strain evidence="3">Whitten #5841</strain>
        <tissue evidence="3">Leaf</tissue>
    </source>
</reference>
<accession>A0A8T2RHS2</accession>
<comment type="caution">
    <text evidence="3">The sequence shown here is derived from an EMBL/GenBank/DDBJ whole genome shotgun (WGS) entry which is preliminary data.</text>
</comment>
<keyword evidence="1 2" id="KW-0732">Signal</keyword>
<evidence type="ECO:0000256" key="2">
    <source>
        <dbReference type="SAM" id="SignalP"/>
    </source>
</evidence>
<protein>
    <submittedName>
        <fullName evidence="3">Uncharacterized protein</fullName>
    </submittedName>
</protein>
<dbReference type="OrthoDB" id="1572689at2759"/>
<gene>
    <name evidence="3" type="ORF">KP509_27G034200</name>
</gene>
<organism evidence="3 4">
    <name type="scientific">Ceratopteris richardii</name>
    <name type="common">Triangle waterfern</name>
    <dbReference type="NCBI Taxonomy" id="49495"/>
    <lineage>
        <taxon>Eukaryota</taxon>
        <taxon>Viridiplantae</taxon>
        <taxon>Streptophyta</taxon>
        <taxon>Embryophyta</taxon>
        <taxon>Tracheophyta</taxon>
        <taxon>Polypodiopsida</taxon>
        <taxon>Polypodiidae</taxon>
        <taxon>Polypodiales</taxon>
        <taxon>Pteridineae</taxon>
        <taxon>Pteridaceae</taxon>
        <taxon>Parkerioideae</taxon>
        <taxon>Ceratopteris</taxon>
    </lineage>
</organism>